<reference evidence="2 3" key="1">
    <citation type="submission" date="2024-08" db="EMBL/GenBank/DDBJ databases">
        <authorList>
            <person name="Cucini C."/>
            <person name="Frati F."/>
        </authorList>
    </citation>
    <scope>NUCLEOTIDE SEQUENCE [LARGE SCALE GENOMIC DNA]</scope>
</reference>
<feature type="transmembrane region" description="Helical" evidence="1">
    <location>
        <begin position="87"/>
        <end position="108"/>
    </location>
</feature>
<evidence type="ECO:0000313" key="2">
    <source>
        <dbReference type="EMBL" id="CAL8109454.1"/>
    </source>
</evidence>
<keyword evidence="3" id="KW-1185">Reference proteome</keyword>
<accession>A0ABP1QNM0</accession>
<gene>
    <name evidence="2" type="ORF">ODALV1_LOCUS13381</name>
</gene>
<evidence type="ECO:0000313" key="3">
    <source>
        <dbReference type="Proteomes" id="UP001642540"/>
    </source>
</evidence>
<organism evidence="2 3">
    <name type="scientific">Orchesella dallaii</name>
    <dbReference type="NCBI Taxonomy" id="48710"/>
    <lineage>
        <taxon>Eukaryota</taxon>
        <taxon>Metazoa</taxon>
        <taxon>Ecdysozoa</taxon>
        <taxon>Arthropoda</taxon>
        <taxon>Hexapoda</taxon>
        <taxon>Collembola</taxon>
        <taxon>Entomobryomorpha</taxon>
        <taxon>Entomobryoidea</taxon>
        <taxon>Orchesellidae</taxon>
        <taxon>Orchesellinae</taxon>
        <taxon>Orchesella</taxon>
    </lineage>
</organism>
<keyword evidence="1" id="KW-1133">Transmembrane helix</keyword>
<dbReference type="Proteomes" id="UP001642540">
    <property type="component" value="Unassembled WGS sequence"/>
</dbReference>
<comment type="caution">
    <text evidence="2">The sequence shown here is derived from an EMBL/GenBank/DDBJ whole genome shotgun (WGS) entry which is preliminary data.</text>
</comment>
<sequence>MDSHTIPPEYGNSYGAVPHRAVPDLEEGNIFGVIDPFERTFQDRSYRMFFVRRVLALVGFQLFACTGAMALSLFYEPVNTFFKSNAGMSLGIVSFFLWIGLFIAIGCCRVGRGPPNPFNVTLLLVSTLLLSTYTANVVVKFEIPDIMIAAATTVGVFDESNLVLVL</sequence>
<keyword evidence="1" id="KW-0812">Transmembrane</keyword>
<keyword evidence="1" id="KW-0472">Membrane</keyword>
<feature type="transmembrane region" description="Helical" evidence="1">
    <location>
        <begin position="54"/>
        <end position="75"/>
    </location>
</feature>
<dbReference type="EMBL" id="CAXLJM020000041">
    <property type="protein sequence ID" value="CAL8109454.1"/>
    <property type="molecule type" value="Genomic_DNA"/>
</dbReference>
<protein>
    <submittedName>
        <fullName evidence="2">Uncharacterized protein</fullName>
    </submittedName>
</protein>
<feature type="transmembrane region" description="Helical" evidence="1">
    <location>
        <begin position="120"/>
        <end position="139"/>
    </location>
</feature>
<name>A0ABP1QNM0_9HEXA</name>
<evidence type="ECO:0000256" key="1">
    <source>
        <dbReference type="SAM" id="Phobius"/>
    </source>
</evidence>
<proteinExistence type="predicted"/>